<keyword evidence="6" id="KW-0256">Endoplasmic reticulum</keyword>
<protein>
    <recommendedName>
        <fullName evidence="13">GPI transamidase component PIG-S</fullName>
    </recommendedName>
</protein>
<name>S7PY05_GLOTA</name>
<evidence type="ECO:0000313" key="11">
    <source>
        <dbReference type="EMBL" id="EPQ52232.1"/>
    </source>
</evidence>
<keyword evidence="9" id="KW-0325">Glycoprotein</keyword>
<dbReference type="GeneID" id="19308977"/>
<accession>S7PY05</accession>
<dbReference type="GO" id="GO:0042765">
    <property type="term" value="C:GPI-anchor transamidase complex"/>
    <property type="evidence" value="ECO:0007669"/>
    <property type="project" value="InterPro"/>
</dbReference>
<evidence type="ECO:0000256" key="2">
    <source>
        <dbReference type="ARBA" id="ARBA00004687"/>
    </source>
</evidence>
<dbReference type="KEGG" id="gtr:GLOTRDRAFT_80455"/>
<evidence type="ECO:0000256" key="3">
    <source>
        <dbReference type="ARBA" id="ARBA00005316"/>
    </source>
</evidence>
<evidence type="ECO:0000256" key="6">
    <source>
        <dbReference type="ARBA" id="ARBA00022824"/>
    </source>
</evidence>
<comment type="similarity">
    <text evidence="3">Belongs to the PIGS family.</text>
</comment>
<evidence type="ECO:0000256" key="4">
    <source>
        <dbReference type="ARBA" id="ARBA00022502"/>
    </source>
</evidence>
<comment type="subcellular location">
    <subcellularLocation>
        <location evidence="1">Endoplasmic reticulum membrane</location>
        <topology evidence="1">Multi-pass membrane protein</topology>
    </subcellularLocation>
</comment>
<evidence type="ECO:0000256" key="10">
    <source>
        <dbReference type="SAM" id="Phobius"/>
    </source>
</evidence>
<proteinExistence type="inferred from homology"/>
<keyword evidence="5 10" id="KW-0812">Transmembrane</keyword>
<dbReference type="EMBL" id="KB469308">
    <property type="protein sequence ID" value="EPQ52232.1"/>
    <property type="molecule type" value="Genomic_DNA"/>
</dbReference>
<evidence type="ECO:0000256" key="7">
    <source>
        <dbReference type="ARBA" id="ARBA00022989"/>
    </source>
</evidence>
<dbReference type="HOGENOM" id="CLU_010026_3_1_1"/>
<dbReference type="Proteomes" id="UP000030669">
    <property type="component" value="Unassembled WGS sequence"/>
</dbReference>
<dbReference type="OrthoDB" id="28748at2759"/>
<dbReference type="STRING" id="670483.S7PY05"/>
<dbReference type="Pfam" id="PF10510">
    <property type="entry name" value="PIG-S"/>
    <property type="match status" value="1"/>
</dbReference>
<evidence type="ECO:0000256" key="8">
    <source>
        <dbReference type="ARBA" id="ARBA00023136"/>
    </source>
</evidence>
<dbReference type="PANTHER" id="PTHR21072:SF13">
    <property type="entry name" value="GPI TRANSAMIDASE COMPONENT PIG-S"/>
    <property type="match status" value="1"/>
</dbReference>
<keyword evidence="12" id="KW-1185">Reference proteome</keyword>
<dbReference type="AlphaFoldDB" id="S7PY05"/>
<evidence type="ECO:0000256" key="1">
    <source>
        <dbReference type="ARBA" id="ARBA00004477"/>
    </source>
</evidence>
<feature type="transmembrane region" description="Helical" evidence="10">
    <location>
        <begin position="21"/>
        <end position="43"/>
    </location>
</feature>
<dbReference type="eggNOG" id="KOG2459">
    <property type="taxonomic scope" value="Eukaryota"/>
</dbReference>
<evidence type="ECO:0000256" key="9">
    <source>
        <dbReference type="ARBA" id="ARBA00023180"/>
    </source>
</evidence>
<keyword evidence="8 10" id="KW-0472">Membrane</keyword>
<keyword evidence="7 10" id="KW-1133">Transmembrane helix</keyword>
<dbReference type="GO" id="GO:0016255">
    <property type="term" value="P:attachment of GPI anchor to protein"/>
    <property type="evidence" value="ECO:0007669"/>
    <property type="project" value="InterPro"/>
</dbReference>
<evidence type="ECO:0000256" key="5">
    <source>
        <dbReference type="ARBA" id="ARBA00022692"/>
    </source>
</evidence>
<dbReference type="GO" id="GO:0006506">
    <property type="term" value="P:GPI anchor biosynthetic process"/>
    <property type="evidence" value="ECO:0007669"/>
    <property type="project" value="UniProtKB-UniPathway"/>
</dbReference>
<dbReference type="UniPathway" id="UPA00196"/>
<sequence>MEDSEPRKRFRDPSELSFESSFLRRCILAAYWVVVLLAMPGWWQTTSIERLSLPTSQVLAQAKREISFPLNIYLSSNADDTDLNALSSKLEQLLQTRLSGPVSVRASKDVPVSPDSGSYSVKLTGEPGDELSEDGILLHHWDTSDSTATKALADKLTALLSPYADTHEREHVVSKYASRYRIAFTLLNEDAASGKSALSWEIRKALSLHIRPLLKRLESLHNFTIESQVQYHAPLAFSPSVVSANGSEVYGLTPEDLTVFVNSAEWTLSSGVTNDPVLHLLLFVPSPSRRPLHILDSAGVLTTSHSFILPQWGGVTIYNPPADMQDHFDLTARQLNKIVPIFRNQLSSLLGVPRLPKGIKAPSPGCSVSSWQIDALLRRRTVENVREAQQTLESIVKLVEQIENMPVGKDVKQDVEGALRALDQAFDAATLSPKLAFDHSNDALTLASRAFFNPGMLALLYFPPEHRLAVYTPLFASATVPLVVAVLREFMAWKKQRKAAAAAALQAPRAS</sequence>
<evidence type="ECO:0000313" key="12">
    <source>
        <dbReference type="Proteomes" id="UP000030669"/>
    </source>
</evidence>
<gene>
    <name evidence="11" type="ORF">GLOTRDRAFT_80455</name>
</gene>
<evidence type="ECO:0008006" key="13">
    <source>
        <dbReference type="Google" id="ProtNLM"/>
    </source>
</evidence>
<comment type="pathway">
    <text evidence="2">Glycolipid biosynthesis; glycosylphosphatidylinositol-anchor biosynthesis.</text>
</comment>
<dbReference type="PANTHER" id="PTHR21072">
    <property type="entry name" value="GPI TRANSAMIDASE COMPONENT PIG-S"/>
    <property type="match status" value="1"/>
</dbReference>
<dbReference type="InterPro" id="IPR019540">
    <property type="entry name" value="PtdIno-glycan_biosynth_class_S"/>
</dbReference>
<dbReference type="OMA" id="AEHKYAV"/>
<keyword evidence="4" id="KW-0337">GPI-anchor biosynthesis</keyword>
<dbReference type="RefSeq" id="XP_007869409.1">
    <property type="nucleotide sequence ID" value="XM_007871218.1"/>
</dbReference>
<feature type="transmembrane region" description="Helical" evidence="10">
    <location>
        <begin position="468"/>
        <end position="487"/>
    </location>
</feature>
<reference evidence="11 12" key="1">
    <citation type="journal article" date="2012" name="Science">
        <title>The Paleozoic origin of enzymatic lignin decomposition reconstructed from 31 fungal genomes.</title>
        <authorList>
            <person name="Floudas D."/>
            <person name="Binder M."/>
            <person name="Riley R."/>
            <person name="Barry K."/>
            <person name="Blanchette R.A."/>
            <person name="Henrissat B."/>
            <person name="Martinez A.T."/>
            <person name="Otillar R."/>
            <person name="Spatafora J.W."/>
            <person name="Yadav J.S."/>
            <person name="Aerts A."/>
            <person name="Benoit I."/>
            <person name="Boyd A."/>
            <person name="Carlson A."/>
            <person name="Copeland A."/>
            <person name="Coutinho P.M."/>
            <person name="de Vries R.P."/>
            <person name="Ferreira P."/>
            <person name="Findley K."/>
            <person name="Foster B."/>
            <person name="Gaskell J."/>
            <person name="Glotzer D."/>
            <person name="Gorecki P."/>
            <person name="Heitman J."/>
            <person name="Hesse C."/>
            <person name="Hori C."/>
            <person name="Igarashi K."/>
            <person name="Jurgens J.A."/>
            <person name="Kallen N."/>
            <person name="Kersten P."/>
            <person name="Kohler A."/>
            <person name="Kuees U."/>
            <person name="Kumar T.K.A."/>
            <person name="Kuo A."/>
            <person name="LaButti K."/>
            <person name="Larrondo L.F."/>
            <person name="Lindquist E."/>
            <person name="Ling A."/>
            <person name="Lombard V."/>
            <person name="Lucas S."/>
            <person name="Lundell T."/>
            <person name="Martin R."/>
            <person name="McLaughlin D.J."/>
            <person name="Morgenstern I."/>
            <person name="Morin E."/>
            <person name="Murat C."/>
            <person name="Nagy L.G."/>
            <person name="Nolan M."/>
            <person name="Ohm R.A."/>
            <person name="Patyshakuliyeva A."/>
            <person name="Rokas A."/>
            <person name="Ruiz-Duenas F.J."/>
            <person name="Sabat G."/>
            <person name="Salamov A."/>
            <person name="Samejima M."/>
            <person name="Schmutz J."/>
            <person name="Slot J.C."/>
            <person name="St John F."/>
            <person name="Stenlid J."/>
            <person name="Sun H."/>
            <person name="Sun S."/>
            <person name="Syed K."/>
            <person name="Tsang A."/>
            <person name="Wiebenga A."/>
            <person name="Young D."/>
            <person name="Pisabarro A."/>
            <person name="Eastwood D.C."/>
            <person name="Martin F."/>
            <person name="Cullen D."/>
            <person name="Grigoriev I.V."/>
            <person name="Hibbett D.S."/>
        </authorList>
    </citation>
    <scope>NUCLEOTIDE SEQUENCE [LARGE SCALE GENOMIC DNA]</scope>
    <source>
        <strain evidence="11 12">ATCC 11539</strain>
    </source>
</reference>
<organism evidence="11 12">
    <name type="scientific">Gloeophyllum trabeum (strain ATCC 11539 / FP-39264 / Madison 617)</name>
    <name type="common">Brown rot fungus</name>
    <dbReference type="NCBI Taxonomy" id="670483"/>
    <lineage>
        <taxon>Eukaryota</taxon>
        <taxon>Fungi</taxon>
        <taxon>Dikarya</taxon>
        <taxon>Basidiomycota</taxon>
        <taxon>Agaricomycotina</taxon>
        <taxon>Agaricomycetes</taxon>
        <taxon>Gloeophyllales</taxon>
        <taxon>Gloeophyllaceae</taxon>
        <taxon>Gloeophyllum</taxon>
    </lineage>
</organism>